<dbReference type="GO" id="GO:0004222">
    <property type="term" value="F:metalloendopeptidase activity"/>
    <property type="evidence" value="ECO:0007669"/>
    <property type="project" value="InterPro"/>
</dbReference>
<reference evidence="3" key="1">
    <citation type="submission" date="2018-07" db="EMBL/GenBank/DDBJ databases">
        <title>Annotation of Aphanomyces astaci genome assembly.</title>
        <authorList>
            <person name="Studholme D.J."/>
        </authorList>
    </citation>
    <scope>NUCLEOTIDE SEQUENCE [LARGE SCALE GENOMIC DNA]</scope>
    <source>
        <strain evidence="3">Pc</strain>
    </source>
</reference>
<evidence type="ECO:0000256" key="1">
    <source>
        <dbReference type="SAM" id="SignalP"/>
    </source>
</evidence>
<evidence type="ECO:0000313" key="4">
    <source>
        <dbReference type="Proteomes" id="UP000284702"/>
    </source>
</evidence>
<dbReference type="Gene3D" id="3.40.390.10">
    <property type="entry name" value="Collagenase (Catalytic Domain)"/>
    <property type="match status" value="1"/>
</dbReference>
<dbReference type="Gene3D" id="1.10.1380.10">
    <property type="entry name" value="Neutral endopeptidase , domain2"/>
    <property type="match status" value="1"/>
</dbReference>
<gene>
    <name evidence="3" type="ORF">B5M09_013753</name>
</gene>
<protein>
    <recommendedName>
        <fullName evidence="2">Peptidase M13 N-terminal domain-containing protein</fullName>
    </recommendedName>
</protein>
<dbReference type="InterPro" id="IPR024079">
    <property type="entry name" value="MetalloPept_cat_dom_sf"/>
</dbReference>
<organism evidence="3 4">
    <name type="scientific">Aphanomyces astaci</name>
    <name type="common">Crayfish plague agent</name>
    <dbReference type="NCBI Taxonomy" id="112090"/>
    <lineage>
        <taxon>Eukaryota</taxon>
        <taxon>Sar</taxon>
        <taxon>Stramenopiles</taxon>
        <taxon>Oomycota</taxon>
        <taxon>Saprolegniomycetes</taxon>
        <taxon>Saprolegniales</taxon>
        <taxon>Verrucalvaceae</taxon>
        <taxon>Aphanomyces</taxon>
    </lineage>
</organism>
<dbReference type="PROSITE" id="PS51885">
    <property type="entry name" value="NEPRILYSIN"/>
    <property type="match status" value="1"/>
</dbReference>
<dbReference type="PANTHER" id="PTHR11733:SF167">
    <property type="entry name" value="FI17812P1-RELATED"/>
    <property type="match status" value="1"/>
</dbReference>
<keyword evidence="1" id="KW-0732">Signal</keyword>
<dbReference type="Pfam" id="PF05649">
    <property type="entry name" value="Peptidase_M13_N"/>
    <property type="match status" value="1"/>
</dbReference>
<dbReference type="InterPro" id="IPR008753">
    <property type="entry name" value="Peptidase_M13_N"/>
</dbReference>
<evidence type="ECO:0000313" key="3">
    <source>
        <dbReference type="EMBL" id="RQM22794.1"/>
    </source>
</evidence>
<feature type="domain" description="Peptidase M13 N-terminal" evidence="2">
    <location>
        <begin position="37"/>
        <end position="322"/>
    </location>
</feature>
<dbReference type="AlphaFoldDB" id="A0A425D0G5"/>
<feature type="non-terminal residue" evidence="3">
    <location>
        <position position="324"/>
    </location>
</feature>
<feature type="chain" id="PRO_5019215327" description="Peptidase M13 N-terminal domain-containing protein" evidence="1">
    <location>
        <begin position="18"/>
        <end position="324"/>
    </location>
</feature>
<dbReference type="Proteomes" id="UP000284702">
    <property type="component" value="Unassembled WGS sequence"/>
</dbReference>
<comment type="caution">
    <text evidence="3">The sequence shown here is derived from an EMBL/GenBank/DDBJ whole genome shotgun (WGS) entry which is preliminary data.</text>
</comment>
<dbReference type="SUPFAM" id="SSF55486">
    <property type="entry name" value="Metalloproteases ('zincins'), catalytic domain"/>
    <property type="match status" value="1"/>
</dbReference>
<dbReference type="EMBL" id="MZMZ02003089">
    <property type="protein sequence ID" value="RQM22794.1"/>
    <property type="molecule type" value="Genomic_DNA"/>
</dbReference>
<name>A0A425D0G5_APHAT</name>
<feature type="signal peptide" evidence="1">
    <location>
        <begin position="1"/>
        <end position="17"/>
    </location>
</feature>
<dbReference type="InterPro" id="IPR000718">
    <property type="entry name" value="Peptidase_M13"/>
</dbReference>
<proteinExistence type="predicted"/>
<dbReference type="InterPro" id="IPR042089">
    <property type="entry name" value="Peptidase_M13_dom_2"/>
</dbReference>
<evidence type="ECO:0000259" key="2">
    <source>
        <dbReference type="Pfam" id="PF05649"/>
    </source>
</evidence>
<dbReference type="GO" id="GO:0005886">
    <property type="term" value="C:plasma membrane"/>
    <property type="evidence" value="ECO:0007669"/>
    <property type="project" value="TreeGrafter"/>
</dbReference>
<dbReference type="GO" id="GO:0016485">
    <property type="term" value="P:protein processing"/>
    <property type="evidence" value="ECO:0007669"/>
    <property type="project" value="TreeGrafter"/>
</dbReference>
<dbReference type="PANTHER" id="PTHR11733">
    <property type="entry name" value="ZINC METALLOPROTEASE FAMILY M13 NEPRILYSIN-RELATED"/>
    <property type="match status" value="1"/>
</dbReference>
<accession>A0A425D0G5</accession>
<sequence length="324" mass="36129">MVKVLISLSLLADAVMAGSITELPESVTKLIDYSTDPCDDFYQYACGAWYKDVVIPPGRYLIDTAFYEIVIRNQAVLKKIYSDNKPKLGEFYNSCLDTATLSSLGLTPLQDSFKAIRSANTTLDLLIVAGELAKNGIPAFVDIKSKPDDNDSTKNALFGFRAPLSLDRRYYTIPSWETVEADYKVYIASVLQLAGYTAEQAAAAVPVIIRFEQTLAGVALSELEEIGAPVSPYTAFTYSQLDQKYPLLIGSWLKAHGFDIYDQWGGSNDWVGFKDLNYFDKTEVLLKNTTLDNLRTIVEYKLIHASSNHLSPEFRTANWNLFGK</sequence>
<keyword evidence="4" id="KW-1185">Reference proteome</keyword>